<keyword evidence="2" id="KW-1185">Reference proteome</keyword>
<gene>
    <name evidence="1" type="ORF">QAD02_013584</name>
</gene>
<evidence type="ECO:0000313" key="1">
    <source>
        <dbReference type="EMBL" id="KAJ8677797.1"/>
    </source>
</evidence>
<name>A0ACC2P335_9HYME</name>
<dbReference type="Proteomes" id="UP001239111">
    <property type="component" value="Chromosome 2"/>
</dbReference>
<sequence>MRKAHEIENARFIARQQSASVKELKINLQPGRFIVCFDFTENYAFVVQNSVQSFHWNNNQATIFTVVIYYVKNGELKHRSLAIISDNLAHDTYSVHQYQKIIIEYLKKNFELVTNIFYVTDGASQHFKNKSNFTYLVAHEKDFGVVAEWHFHATAHGKGACDGVGANLKRGAKQATLQCSSQHHILTLQSLFKWAKKYCKEIKVFFSGEGVYEQVKNELKLRFDMNTDPIPGTLQSHAFIPTSDSLLMFKKYSLASEYNIFPQKRGHRKERVRSPREERPRQRKTLRQNRKQRNVLR</sequence>
<accession>A0ACC2P335</accession>
<dbReference type="EMBL" id="CM056742">
    <property type="protein sequence ID" value="KAJ8677797.1"/>
    <property type="molecule type" value="Genomic_DNA"/>
</dbReference>
<evidence type="ECO:0000313" key="2">
    <source>
        <dbReference type="Proteomes" id="UP001239111"/>
    </source>
</evidence>
<reference evidence="1" key="1">
    <citation type="submission" date="2023-04" db="EMBL/GenBank/DDBJ databases">
        <title>A chromosome-level genome assembly of the parasitoid wasp Eretmocerus hayati.</title>
        <authorList>
            <person name="Zhong Y."/>
            <person name="Liu S."/>
            <person name="Liu Y."/>
        </authorList>
    </citation>
    <scope>NUCLEOTIDE SEQUENCE</scope>
    <source>
        <strain evidence="1">ZJU_SS_LIU_2023</strain>
    </source>
</reference>
<organism evidence="1 2">
    <name type="scientific">Eretmocerus hayati</name>
    <dbReference type="NCBI Taxonomy" id="131215"/>
    <lineage>
        <taxon>Eukaryota</taxon>
        <taxon>Metazoa</taxon>
        <taxon>Ecdysozoa</taxon>
        <taxon>Arthropoda</taxon>
        <taxon>Hexapoda</taxon>
        <taxon>Insecta</taxon>
        <taxon>Pterygota</taxon>
        <taxon>Neoptera</taxon>
        <taxon>Endopterygota</taxon>
        <taxon>Hymenoptera</taxon>
        <taxon>Apocrita</taxon>
        <taxon>Proctotrupomorpha</taxon>
        <taxon>Chalcidoidea</taxon>
        <taxon>Aphelinidae</taxon>
        <taxon>Aphelininae</taxon>
        <taxon>Eretmocerus</taxon>
    </lineage>
</organism>
<comment type="caution">
    <text evidence="1">The sequence shown here is derived from an EMBL/GenBank/DDBJ whole genome shotgun (WGS) entry which is preliminary data.</text>
</comment>
<protein>
    <submittedName>
        <fullName evidence="1">Uncharacterized protein</fullName>
    </submittedName>
</protein>
<proteinExistence type="predicted"/>